<reference evidence="2" key="1">
    <citation type="submission" date="2018-07" db="EMBL/GenBank/DDBJ databases">
        <authorList>
            <person name="Quirk P.G."/>
            <person name="Krulwich T.A."/>
        </authorList>
    </citation>
    <scope>NUCLEOTIDE SEQUENCE</scope>
    <source>
        <strain evidence="2">96224</strain>
    </source>
</reference>
<keyword evidence="1" id="KW-0732">Signal</keyword>
<protein>
    <submittedName>
        <fullName evidence="2">BgtE-20062</fullName>
    </submittedName>
</protein>
<feature type="chain" id="PRO_5016747695" evidence="1">
    <location>
        <begin position="20"/>
        <end position="130"/>
    </location>
</feature>
<evidence type="ECO:0000313" key="2">
    <source>
        <dbReference type="EMBL" id="SUZ07877.1"/>
    </source>
</evidence>
<evidence type="ECO:0000256" key="1">
    <source>
        <dbReference type="SAM" id="SignalP"/>
    </source>
</evidence>
<feature type="signal peptide" evidence="1">
    <location>
        <begin position="1"/>
        <end position="19"/>
    </location>
</feature>
<dbReference type="AlphaFoldDB" id="A0A381L2U1"/>
<accession>A0A381L2U1</accession>
<name>A0A381L2U1_BLUGR</name>
<sequence length="130" mass="14986">MRPSSLLICLGIWLPSCVSELEFGNYRCGNGVTVRDYNIRMAFVAAQRRISGLSANEHQVLQDLLYTGVLARSANEALYQWEVDVPDSSGSSNYRYKYKITFNVSYEIRWIIYYRENGNTFTEVDCCTRL</sequence>
<dbReference type="EMBL" id="UIGY01000002">
    <property type="protein sequence ID" value="SUZ07877.1"/>
    <property type="molecule type" value="Genomic_DNA"/>
</dbReference>
<proteinExistence type="predicted"/>
<organism evidence="2">
    <name type="scientific">Blumeria graminis f. sp. tritici 96224</name>
    <dbReference type="NCBI Taxonomy" id="1268274"/>
    <lineage>
        <taxon>Eukaryota</taxon>
        <taxon>Fungi</taxon>
        <taxon>Dikarya</taxon>
        <taxon>Ascomycota</taxon>
        <taxon>Pezizomycotina</taxon>
        <taxon>Leotiomycetes</taxon>
        <taxon>Erysiphales</taxon>
        <taxon>Erysiphaceae</taxon>
        <taxon>Blumeria</taxon>
    </lineage>
</organism>
<gene>
    <name evidence="2" type="ORF">BGT96224V2_LOCUS1054</name>
</gene>